<comment type="caution">
    <text evidence="1">The sequence shown here is derived from an EMBL/GenBank/DDBJ whole genome shotgun (WGS) entry which is preliminary data.</text>
</comment>
<dbReference type="PANTHER" id="PTHR40257">
    <property type="match status" value="1"/>
</dbReference>
<keyword evidence="2" id="KW-1185">Reference proteome</keyword>
<dbReference type="Gene3D" id="3.30.70.100">
    <property type="match status" value="1"/>
</dbReference>
<gene>
    <name evidence="1" type="ORF">C7451_10610</name>
</gene>
<evidence type="ECO:0008006" key="3">
    <source>
        <dbReference type="Google" id="ProtNLM"/>
    </source>
</evidence>
<organism evidence="1 2">
    <name type="scientific">Blastomonas natatoria</name>
    <dbReference type="NCBI Taxonomy" id="34015"/>
    <lineage>
        <taxon>Bacteria</taxon>
        <taxon>Pseudomonadati</taxon>
        <taxon>Pseudomonadota</taxon>
        <taxon>Alphaproteobacteria</taxon>
        <taxon>Sphingomonadales</taxon>
        <taxon>Sphingomonadaceae</taxon>
        <taxon>Blastomonas</taxon>
    </lineage>
</organism>
<proteinExistence type="predicted"/>
<dbReference type="InterPro" id="IPR011008">
    <property type="entry name" value="Dimeric_a/b-barrel"/>
</dbReference>
<dbReference type="PANTHER" id="PTHR40257:SF1">
    <property type="entry name" value="DUF1330 DOMAIN-CONTAINING PROTEIN"/>
    <property type="match status" value="1"/>
</dbReference>
<dbReference type="AlphaFoldDB" id="A0A2V3VGU0"/>
<evidence type="ECO:0000313" key="1">
    <source>
        <dbReference type="EMBL" id="PXW75849.1"/>
    </source>
</evidence>
<name>A0A2V3VGU0_9SPHN</name>
<dbReference type="SUPFAM" id="SSF54909">
    <property type="entry name" value="Dimeric alpha+beta barrel"/>
    <property type="match status" value="1"/>
</dbReference>
<dbReference type="Proteomes" id="UP000248014">
    <property type="component" value="Unassembled WGS sequence"/>
</dbReference>
<dbReference type="OrthoDB" id="8909581at2"/>
<dbReference type="EMBL" id="QJJM01000006">
    <property type="protein sequence ID" value="PXW75849.1"/>
    <property type="molecule type" value="Genomic_DNA"/>
</dbReference>
<accession>A0A2V3VGU0</accession>
<protein>
    <recommendedName>
        <fullName evidence="3">DUF1330 domain-containing protein</fullName>
    </recommendedName>
</protein>
<sequence length="160" mass="17638">MPQPFTVLNEVFPANPDTLAGLMQTGPDGPIFMINLLKFKEKAEYEDGRATDLTGREAYMIYGRAVSQLLPKFGGVAMFAADVTFLSLGQVGELWDEVAIGVYPKRGDMVRMSMSDEWREIAVHRSAGLDGQLNIETVLSPEAANMPWMQQIMSLVGHKG</sequence>
<evidence type="ECO:0000313" key="2">
    <source>
        <dbReference type="Proteomes" id="UP000248014"/>
    </source>
</evidence>
<reference evidence="1 2" key="1">
    <citation type="submission" date="2018-05" db="EMBL/GenBank/DDBJ databases">
        <title>Genomic Encyclopedia of Type Strains, Phase IV (KMG-IV): sequencing the most valuable type-strain genomes for metagenomic binning, comparative biology and taxonomic classification.</title>
        <authorList>
            <person name="Goeker M."/>
        </authorList>
    </citation>
    <scope>NUCLEOTIDE SEQUENCE [LARGE SCALE GENOMIC DNA]</scope>
    <source>
        <strain evidence="1 2">DSM 3183</strain>
    </source>
</reference>
<dbReference type="RefSeq" id="WP_110298550.1">
    <property type="nucleotide sequence ID" value="NZ_QJJM01000006.1"/>
</dbReference>